<dbReference type="Gene3D" id="4.10.520.10">
    <property type="entry name" value="IHF-like DNA-binding proteins"/>
    <property type="match status" value="1"/>
</dbReference>
<dbReference type="AlphaFoldDB" id="A0A2W2FE57"/>
<feature type="compositionally biased region" description="Low complexity" evidence="2">
    <location>
        <begin position="38"/>
        <end position="49"/>
    </location>
</feature>
<dbReference type="SUPFAM" id="SSF47729">
    <property type="entry name" value="IHF-like DNA-binding proteins"/>
    <property type="match status" value="1"/>
</dbReference>
<accession>A0A2W2FE57</accession>
<dbReference type="InterPro" id="IPR025161">
    <property type="entry name" value="IS402-like_dom"/>
</dbReference>
<dbReference type="GO" id="GO:0030527">
    <property type="term" value="F:structural constituent of chromatin"/>
    <property type="evidence" value="ECO:0007669"/>
    <property type="project" value="InterPro"/>
</dbReference>
<evidence type="ECO:0000313" key="5">
    <source>
        <dbReference type="Proteomes" id="UP000249304"/>
    </source>
</evidence>
<dbReference type="GO" id="GO:0003677">
    <property type="term" value="F:DNA binding"/>
    <property type="evidence" value="ECO:0007669"/>
    <property type="project" value="InterPro"/>
</dbReference>
<dbReference type="EMBL" id="POUD01000032">
    <property type="protein sequence ID" value="PZG19927.1"/>
    <property type="molecule type" value="Genomic_DNA"/>
</dbReference>
<gene>
    <name evidence="4" type="ORF">C1J01_10830</name>
</gene>
<dbReference type="Pfam" id="PF00216">
    <property type="entry name" value="Bac_DNA_binding"/>
    <property type="match status" value="1"/>
</dbReference>
<organism evidence="4 5">
    <name type="scientific">Nonomuraea aridisoli</name>
    <dbReference type="NCBI Taxonomy" id="2070368"/>
    <lineage>
        <taxon>Bacteria</taxon>
        <taxon>Bacillati</taxon>
        <taxon>Actinomycetota</taxon>
        <taxon>Actinomycetes</taxon>
        <taxon>Streptosporangiales</taxon>
        <taxon>Streptosporangiaceae</taxon>
        <taxon>Nonomuraea</taxon>
    </lineage>
</organism>
<proteinExistence type="inferred from homology"/>
<comment type="similarity">
    <text evidence="1">Belongs to the bacterial histone-like protein family.</text>
</comment>
<keyword evidence="5" id="KW-1185">Reference proteome</keyword>
<dbReference type="Pfam" id="PF13340">
    <property type="entry name" value="DUF4096"/>
    <property type="match status" value="1"/>
</dbReference>
<feature type="region of interest" description="Disordered" evidence="2">
    <location>
        <begin position="1"/>
        <end position="62"/>
    </location>
</feature>
<evidence type="ECO:0000256" key="1">
    <source>
        <dbReference type="RuleBase" id="RU003939"/>
    </source>
</evidence>
<comment type="caution">
    <text evidence="4">The sequence shown here is derived from an EMBL/GenBank/DDBJ whole genome shotgun (WGS) entry which is preliminary data.</text>
</comment>
<name>A0A2W2FE57_9ACTN</name>
<feature type="compositionally biased region" description="Basic and acidic residues" evidence="2">
    <location>
        <begin position="1"/>
        <end position="17"/>
    </location>
</feature>
<dbReference type="InterPro" id="IPR010992">
    <property type="entry name" value="IHF-like_DNA-bd_dom_sf"/>
</dbReference>
<sequence length="209" mass="23134">MQDRPAGKRDTAKDPACHGETQTSSECGDTGTYSNMNSRASAGRASLRRPTASRPGRAVRVGADQWPKRLDSILDPACPHDMGRPFELTDEEWEVIAPLLRPTNPQRGGRWRDHRQVLNGIVWRVRTGVPAGHKQVAEIVDACPAVIQDTVAAGGEVTIRGWGKWEPLKREARIARNPATQAEVRLPTRRAAKWTMGSDFEEAMTRLPL</sequence>
<dbReference type="SMART" id="SM00411">
    <property type="entry name" value="BHL"/>
    <property type="match status" value="1"/>
</dbReference>
<evidence type="ECO:0000313" key="4">
    <source>
        <dbReference type="EMBL" id="PZG19927.1"/>
    </source>
</evidence>
<feature type="compositionally biased region" description="Polar residues" evidence="2">
    <location>
        <begin position="20"/>
        <end position="37"/>
    </location>
</feature>
<feature type="domain" description="Insertion element IS402-like" evidence="3">
    <location>
        <begin position="88"/>
        <end position="130"/>
    </location>
</feature>
<protein>
    <recommendedName>
        <fullName evidence="3">Insertion element IS402-like domain-containing protein</fullName>
    </recommendedName>
</protein>
<evidence type="ECO:0000259" key="3">
    <source>
        <dbReference type="Pfam" id="PF13340"/>
    </source>
</evidence>
<dbReference type="InterPro" id="IPR000119">
    <property type="entry name" value="Hist_DNA-bd"/>
</dbReference>
<reference evidence="4 5" key="1">
    <citation type="submission" date="2018-01" db="EMBL/GenBank/DDBJ databases">
        <title>Draft genome sequence of Nonomuraea sp. KC333.</title>
        <authorList>
            <person name="Sahin N."/>
            <person name="Saygin H."/>
            <person name="Ay H."/>
        </authorList>
    </citation>
    <scope>NUCLEOTIDE SEQUENCE [LARGE SCALE GENOMIC DNA]</scope>
    <source>
        <strain evidence="4 5">KC333</strain>
    </source>
</reference>
<dbReference type="Proteomes" id="UP000249304">
    <property type="component" value="Unassembled WGS sequence"/>
</dbReference>
<evidence type="ECO:0000256" key="2">
    <source>
        <dbReference type="SAM" id="MobiDB-lite"/>
    </source>
</evidence>